<feature type="domain" description="Nudix hydrolase" evidence="4">
    <location>
        <begin position="1"/>
        <end position="124"/>
    </location>
</feature>
<dbReference type="PROSITE" id="PS00893">
    <property type="entry name" value="NUDIX_BOX"/>
    <property type="match status" value="1"/>
</dbReference>
<dbReference type="GO" id="GO:0006167">
    <property type="term" value="P:AMP biosynthetic process"/>
    <property type="evidence" value="ECO:0007669"/>
    <property type="project" value="TreeGrafter"/>
</dbReference>
<evidence type="ECO:0000256" key="2">
    <source>
        <dbReference type="ARBA" id="ARBA00022801"/>
    </source>
</evidence>
<evidence type="ECO:0000313" key="6">
    <source>
        <dbReference type="Proteomes" id="UP000319949"/>
    </source>
</evidence>
<dbReference type="InterPro" id="IPR020476">
    <property type="entry name" value="Nudix_hydrolase"/>
</dbReference>
<comment type="cofactor">
    <cofactor evidence="1">
        <name>Mg(2+)</name>
        <dbReference type="ChEBI" id="CHEBI:18420"/>
    </cofactor>
</comment>
<accession>A0A560DN42</accession>
<sequence>MAAGGIVLRRGSTPLIAIVRQRKRNEWVLPKGKLDDGETPKEAAHREVLEETGHDVAIHEFLGTLVYQSGGRSKVVHFWRMEADGGPVRKLMNDIKAVDWLTLDDAIARLSREYERAFLTQIGPIALAAAGLAPAVVAEPAPVSEQIPPEPKSPLAADDIDAALQTLTPAEAASVEELQHGLLQKVKAWLRGEA</sequence>
<gene>
    <name evidence="5" type="ORF">FBZ96_105202</name>
</gene>
<comment type="caution">
    <text evidence="5">The sequence shown here is derived from an EMBL/GenBank/DDBJ whole genome shotgun (WGS) entry which is preliminary data.</text>
</comment>
<comment type="similarity">
    <text evidence="3">Belongs to the Nudix hydrolase family.</text>
</comment>
<dbReference type="Pfam" id="PF00293">
    <property type="entry name" value="NUDIX"/>
    <property type="match status" value="1"/>
</dbReference>
<dbReference type="GO" id="GO:0006754">
    <property type="term" value="P:ATP biosynthetic process"/>
    <property type="evidence" value="ECO:0007669"/>
    <property type="project" value="TreeGrafter"/>
</dbReference>
<reference evidence="5 6" key="1">
    <citation type="submission" date="2019-06" db="EMBL/GenBank/DDBJ databases">
        <title>Genomic Encyclopedia of Type Strains, Phase IV (KMG-V): Genome sequencing to study the core and pangenomes of soil and plant-associated prokaryotes.</title>
        <authorList>
            <person name="Whitman W."/>
        </authorList>
    </citation>
    <scope>NUCLEOTIDE SEQUENCE [LARGE SCALE GENOMIC DNA]</scope>
    <source>
        <strain evidence="5 6">BR 510</strain>
    </source>
</reference>
<dbReference type="CDD" id="cd03673">
    <property type="entry name" value="NUDIX_Ap6A_hydrolase"/>
    <property type="match status" value="1"/>
</dbReference>
<dbReference type="GO" id="GO:0004081">
    <property type="term" value="F:bis(5'-nucleosyl)-tetraphosphatase (asymmetrical) activity"/>
    <property type="evidence" value="ECO:0007669"/>
    <property type="project" value="TreeGrafter"/>
</dbReference>
<dbReference type="PRINTS" id="PR00502">
    <property type="entry name" value="NUDIXFAMILY"/>
</dbReference>
<protein>
    <submittedName>
        <fullName evidence="5">8-oxo-dGTP diphosphatase</fullName>
    </submittedName>
</protein>
<proteinExistence type="inferred from homology"/>
<evidence type="ECO:0000256" key="1">
    <source>
        <dbReference type="ARBA" id="ARBA00001946"/>
    </source>
</evidence>
<evidence type="ECO:0000313" key="5">
    <source>
        <dbReference type="EMBL" id="TWA98525.1"/>
    </source>
</evidence>
<dbReference type="InterPro" id="IPR020084">
    <property type="entry name" value="NUDIX_hydrolase_CS"/>
</dbReference>
<keyword evidence="2 3" id="KW-0378">Hydrolase</keyword>
<dbReference type="AlphaFoldDB" id="A0A560DN42"/>
<dbReference type="PANTHER" id="PTHR21340:SF0">
    <property type="entry name" value="BIS(5'-NUCLEOSYL)-TETRAPHOSPHATASE [ASYMMETRICAL]"/>
    <property type="match status" value="1"/>
</dbReference>
<organism evidence="5 6">
    <name type="scientific">Bradyrhizobium stylosanthis</name>
    <dbReference type="NCBI Taxonomy" id="1803665"/>
    <lineage>
        <taxon>Bacteria</taxon>
        <taxon>Pseudomonadati</taxon>
        <taxon>Pseudomonadota</taxon>
        <taxon>Alphaproteobacteria</taxon>
        <taxon>Hyphomicrobiales</taxon>
        <taxon>Nitrobacteraceae</taxon>
        <taxon>Bradyrhizobium</taxon>
    </lineage>
</organism>
<dbReference type="Proteomes" id="UP000319949">
    <property type="component" value="Unassembled WGS sequence"/>
</dbReference>
<dbReference type="PROSITE" id="PS51462">
    <property type="entry name" value="NUDIX"/>
    <property type="match status" value="1"/>
</dbReference>
<keyword evidence="6" id="KW-1185">Reference proteome</keyword>
<dbReference type="InterPro" id="IPR000086">
    <property type="entry name" value="NUDIX_hydrolase_dom"/>
</dbReference>
<evidence type="ECO:0000256" key="3">
    <source>
        <dbReference type="RuleBase" id="RU003476"/>
    </source>
</evidence>
<dbReference type="InterPro" id="IPR015797">
    <property type="entry name" value="NUDIX_hydrolase-like_dom_sf"/>
</dbReference>
<name>A0A560DN42_9BRAD</name>
<dbReference type="Gene3D" id="3.90.79.10">
    <property type="entry name" value="Nucleoside Triphosphate Pyrophosphohydrolase"/>
    <property type="match status" value="1"/>
</dbReference>
<dbReference type="EMBL" id="VITK01000005">
    <property type="protein sequence ID" value="TWA98525.1"/>
    <property type="molecule type" value="Genomic_DNA"/>
</dbReference>
<dbReference type="PANTHER" id="PTHR21340">
    <property type="entry name" value="DIADENOSINE 5,5-P1,P4-TETRAPHOSPHATE PYROPHOSPHOHYDROLASE MUTT"/>
    <property type="match status" value="1"/>
</dbReference>
<evidence type="ECO:0000259" key="4">
    <source>
        <dbReference type="PROSITE" id="PS51462"/>
    </source>
</evidence>
<dbReference type="InterPro" id="IPR051325">
    <property type="entry name" value="Nudix_hydrolase_domain"/>
</dbReference>
<dbReference type="SUPFAM" id="SSF55811">
    <property type="entry name" value="Nudix"/>
    <property type="match status" value="1"/>
</dbReference>
<dbReference type="STRING" id="1803665.GCA_001641335_04996"/>